<dbReference type="InterPro" id="IPR009327">
    <property type="entry name" value="Cupin_DUF985"/>
</dbReference>
<dbReference type="InterPro" id="IPR011051">
    <property type="entry name" value="RmlC_Cupin_sf"/>
</dbReference>
<sequence>MTAPDIIRQLHLLPHPEGGYYRETYRSDYRIQTESGQPRHLSTAIYYLLANDDKSHFHRIKSDELWFFHQGQTLEIIVLGGDQPTTIRLGGDLTKGEVPQAVVPANTWFAARLEQGTGFGLVSCTVAPGFEYVDFELARRAALLAEFPHLPELIRQFTRS</sequence>
<dbReference type="RefSeq" id="WP_345115298.1">
    <property type="nucleotide sequence ID" value="NZ_BAABDH010000090.1"/>
</dbReference>
<protein>
    <submittedName>
        <fullName evidence="2">Cupin domain-containing protein</fullName>
    </submittedName>
</protein>
<gene>
    <name evidence="2" type="ORF">GCM10022406_28660</name>
</gene>
<dbReference type="CDD" id="cd06121">
    <property type="entry name" value="cupin_YML079wp"/>
    <property type="match status" value="1"/>
</dbReference>
<dbReference type="SUPFAM" id="SSF51182">
    <property type="entry name" value="RmlC-like cupins"/>
    <property type="match status" value="1"/>
</dbReference>
<comment type="caution">
    <text evidence="2">The sequence shown here is derived from an EMBL/GenBank/DDBJ whole genome shotgun (WGS) entry which is preliminary data.</text>
</comment>
<dbReference type="PANTHER" id="PTHR33387:SF3">
    <property type="entry name" value="DUF985 DOMAIN-CONTAINING PROTEIN"/>
    <property type="match status" value="1"/>
</dbReference>
<accession>A0ABP7NEL6</accession>
<name>A0ABP7NEL6_9BACT</name>
<keyword evidence="3" id="KW-1185">Reference proteome</keyword>
<dbReference type="InterPro" id="IPR039935">
    <property type="entry name" value="YML079W-like"/>
</dbReference>
<organism evidence="2 3">
    <name type="scientific">Hymenobacter algoricola</name>
    <dbReference type="NCBI Taxonomy" id="486267"/>
    <lineage>
        <taxon>Bacteria</taxon>
        <taxon>Pseudomonadati</taxon>
        <taxon>Bacteroidota</taxon>
        <taxon>Cytophagia</taxon>
        <taxon>Cytophagales</taxon>
        <taxon>Hymenobacteraceae</taxon>
        <taxon>Hymenobacter</taxon>
    </lineage>
</organism>
<evidence type="ECO:0000313" key="3">
    <source>
        <dbReference type="Proteomes" id="UP001499909"/>
    </source>
</evidence>
<dbReference type="Gene3D" id="2.60.120.10">
    <property type="entry name" value="Jelly Rolls"/>
    <property type="match status" value="1"/>
</dbReference>
<evidence type="ECO:0000259" key="1">
    <source>
        <dbReference type="Pfam" id="PF06172"/>
    </source>
</evidence>
<dbReference type="Pfam" id="PF06172">
    <property type="entry name" value="Cupin_5"/>
    <property type="match status" value="1"/>
</dbReference>
<reference evidence="3" key="1">
    <citation type="journal article" date="2019" name="Int. J. Syst. Evol. Microbiol.">
        <title>The Global Catalogue of Microorganisms (GCM) 10K type strain sequencing project: providing services to taxonomists for standard genome sequencing and annotation.</title>
        <authorList>
            <consortium name="The Broad Institute Genomics Platform"/>
            <consortium name="The Broad Institute Genome Sequencing Center for Infectious Disease"/>
            <person name="Wu L."/>
            <person name="Ma J."/>
        </authorList>
    </citation>
    <scope>NUCLEOTIDE SEQUENCE [LARGE SCALE GENOMIC DNA]</scope>
    <source>
        <strain evidence="3">JCM 17214</strain>
    </source>
</reference>
<proteinExistence type="predicted"/>
<dbReference type="Proteomes" id="UP001499909">
    <property type="component" value="Unassembled WGS sequence"/>
</dbReference>
<evidence type="ECO:0000313" key="2">
    <source>
        <dbReference type="EMBL" id="GAA3944648.1"/>
    </source>
</evidence>
<dbReference type="EMBL" id="BAABDH010000090">
    <property type="protein sequence ID" value="GAA3944648.1"/>
    <property type="molecule type" value="Genomic_DNA"/>
</dbReference>
<feature type="domain" description="DUF985" evidence="1">
    <location>
        <begin position="5"/>
        <end position="138"/>
    </location>
</feature>
<dbReference type="PANTHER" id="PTHR33387">
    <property type="entry name" value="RMLC-LIKE JELLY ROLL FOLD PROTEIN"/>
    <property type="match status" value="1"/>
</dbReference>
<dbReference type="InterPro" id="IPR014710">
    <property type="entry name" value="RmlC-like_jellyroll"/>
</dbReference>